<dbReference type="EMBL" id="OV121134">
    <property type="protein sequence ID" value="CAH0552595.1"/>
    <property type="molecule type" value="Genomic_DNA"/>
</dbReference>
<sequence>MFKKDKFVQSIKVPSDSKALNNIPTLEDNFDQSIMVPSDSVFSDLPLIIKEHDMLLNDIICGDYVIEDNLTLKKIENFDEDYQKGADPFPKDSQKLFDEPIDFYLNRYHETAEDEFNEAAATSNVKQNTPEKKVDSSTTINDILFWPKTPVRKGKKEVERTPFAVTSAEFKEMHLKKINEKKIKEDELKEKKRKREEKKTLKLHKVSTTKTAKKGANSKAKDKKKEKKQSRTVGKTDLLNNIERSEPEETTNKLKKATPKIIILSNRQIVSPKEKIKLLDVDCELPVESPFVSFIHKGNINKKQTKDRDEEQTQERENKLNDIDEDKAKDEKQIEEMENKLSKRRLLSLRALNDIAERAVKLMEDFYGLITAKEEQKQFCCAVYKSIEICIQTVKKRPLKENILADL</sequence>
<evidence type="ECO:0000313" key="2">
    <source>
        <dbReference type="EMBL" id="CAH0552595.1"/>
    </source>
</evidence>
<reference evidence="2" key="1">
    <citation type="submission" date="2021-12" db="EMBL/GenBank/DDBJ databases">
        <authorList>
            <person name="King R."/>
        </authorList>
    </citation>
    <scope>NUCLEOTIDE SEQUENCE</scope>
</reference>
<protein>
    <submittedName>
        <fullName evidence="2">Uncharacterized protein</fullName>
    </submittedName>
</protein>
<accession>A0A9P0B0L8</accession>
<feature type="compositionally biased region" description="Basic residues" evidence="1">
    <location>
        <begin position="221"/>
        <end position="230"/>
    </location>
</feature>
<evidence type="ECO:0000313" key="3">
    <source>
        <dbReference type="Proteomes" id="UP001154078"/>
    </source>
</evidence>
<keyword evidence="3" id="KW-1185">Reference proteome</keyword>
<gene>
    <name evidence="2" type="ORF">MELIAE_LOCUS4785</name>
</gene>
<organism evidence="2 3">
    <name type="scientific">Brassicogethes aeneus</name>
    <name type="common">Rape pollen beetle</name>
    <name type="synonym">Meligethes aeneus</name>
    <dbReference type="NCBI Taxonomy" id="1431903"/>
    <lineage>
        <taxon>Eukaryota</taxon>
        <taxon>Metazoa</taxon>
        <taxon>Ecdysozoa</taxon>
        <taxon>Arthropoda</taxon>
        <taxon>Hexapoda</taxon>
        <taxon>Insecta</taxon>
        <taxon>Pterygota</taxon>
        <taxon>Neoptera</taxon>
        <taxon>Endopterygota</taxon>
        <taxon>Coleoptera</taxon>
        <taxon>Polyphaga</taxon>
        <taxon>Cucujiformia</taxon>
        <taxon>Nitidulidae</taxon>
        <taxon>Meligethinae</taxon>
        <taxon>Brassicogethes</taxon>
    </lineage>
</organism>
<name>A0A9P0B0L8_BRAAE</name>
<feature type="region of interest" description="Disordered" evidence="1">
    <location>
        <begin position="189"/>
        <end position="254"/>
    </location>
</feature>
<dbReference type="Proteomes" id="UP001154078">
    <property type="component" value="Chromosome 3"/>
</dbReference>
<dbReference type="AlphaFoldDB" id="A0A9P0B0L8"/>
<feature type="compositionally biased region" description="Basic and acidic residues" evidence="1">
    <location>
        <begin position="304"/>
        <end position="329"/>
    </location>
</feature>
<feature type="region of interest" description="Disordered" evidence="1">
    <location>
        <begin position="302"/>
        <end position="329"/>
    </location>
</feature>
<dbReference type="OrthoDB" id="6783471at2759"/>
<feature type="compositionally biased region" description="Basic residues" evidence="1">
    <location>
        <begin position="191"/>
        <end position="213"/>
    </location>
</feature>
<evidence type="ECO:0000256" key="1">
    <source>
        <dbReference type="SAM" id="MobiDB-lite"/>
    </source>
</evidence>
<feature type="compositionally biased region" description="Basic and acidic residues" evidence="1">
    <location>
        <begin position="243"/>
        <end position="252"/>
    </location>
</feature>
<proteinExistence type="predicted"/>